<dbReference type="SUPFAM" id="SSF52087">
    <property type="entry name" value="CRAL/TRIO domain"/>
    <property type="match status" value="1"/>
</dbReference>
<dbReference type="InterPro" id="IPR036273">
    <property type="entry name" value="CRAL/TRIO_N_dom_sf"/>
</dbReference>
<dbReference type="CDD" id="cd00170">
    <property type="entry name" value="SEC14"/>
    <property type="match status" value="1"/>
</dbReference>
<evidence type="ECO:0000259" key="2">
    <source>
        <dbReference type="PROSITE" id="PS50191"/>
    </source>
</evidence>
<dbReference type="Pfam" id="PF00650">
    <property type="entry name" value="CRAL_TRIO"/>
    <property type="match status" value="1"/>
</dbReference>
<dbReference type="Gene3D" id="3.40.525.10">
    <property type="entry name" value="CRAL-TRIO lipid binding domain"/>
    <property type="match status" value="1"/>
</dbReference>
<dbReference type="Proteomes" id="UP000479000">
    <property type="component" value="Unassembled WGS sequence"/>
</dbReference>
<dbReference type="InterPro" id="IPR034913">
    <property type="entry name" value="mS27/PTCD2"/>
</dbReference>
<dbReference type="PRINTS" id="PR00180">
    <property type="entry name" value="CRETINALDHBP"/>
</dbReference>
<dbReference type="Gene3D" id="1.10.8.20">
    <property type="entry name" value="N-terminal domain of phosphatidylinositol transfer protein sec14p"/>
    <property type="match status" value="1"/>
</dbReference>
<dbReference type="SMART" id="SM00516">
    <property type="entry name" value="SEC14"/>
    <property type="match status" value="1"/>
</dbReference>
<evidence type="ECO:0000313" key="4">
    <source>
        <dbReference type="Proteomes" id="UP000479000"/>
    </source>
</evidence>
<dbReference type="GO" id="GO:1902936">
    <property type="term" value="F:phosphatidylinositol bisphosphate binding"/>
    <property type="evidence" value="ECO:0007669"/>
    <property type="project" value="TreeGrafter"/>
</dbReference>
<dbReference type="EMBL" id="CADCXU010006616">
    <property type="protein sequence ID" value="CAA9998163.1"/>
    <property type="molecule type" value="Genomic_DNA"/>
</dbReference>
<dbReference type="Gene3D" id="1.20.5.1200">
    <property type="entry name" value="Alpha-tocopherol transfer"/>
    <property type="match status" value="1"/>
</dbReference>
<dbReference type="AlphaFoldDB" id="A0A6H5G7J9"/>
<dbReference type="PANTHER" id="PTHR10174:SF230">
    <property type="entry name" value="ALPHA-TOCOPHEROL TRANSFER PROTEIN-LIKE"/>
    <property type="match status" value="1"/>
</dbReference>
<feature type="domain" description="CRAL-TRIO" evidence="2">
    <location>
        <begin position="645"/>
        <end position="809"/>
    </location>
</feature>
<sequence>MSGHFRCQDVWSKRLSSPILQKVNVNDLFVQLDGRLDDSGSITAVDVDIFANAIVSGDHLDELDDIVHRYENRGFRLGTGSHQTLPTTHHAVVRAYLDFGDSSDLLRILDDRLNYGIFPDNYLNILLLDHFIKNGDFTSAAKIASMRMLQEDFDCMLANYMSLYACHKYLLNPGEWAPPAEPVKEDDEEIRVRVAYIRNPFFDDHFDLREPNALVGKTLHYTSRALGDSIGKNYRALGLILHKKWNEAENFTSAALKENARFNSSIIGLMDNFVGSLPEEEQKALDSVKKVITAARESSIKGDLLAEVTDQIKGLVKTEEKKMIDQQNQESVWPENWQKAGSSPLPIDMSQLQSGFGPLMNTMKSSKLVVGGFSFLIIPNLDPTQLQGLASGLGGGGGLPFVGAVPGVNGSIVIVLKSRIGTELQKKLFLIHIYSESLPEQVSVCPVNGSIAIVLKSRIGTELQKKLFLIHIYSESLSKQVSVCGQNTKLCHNFTCQNMEVLWPGLQLHDTSNASFRSLKKQQLVPKISYKKKNSTIRQLGLRNAQEAQNGKMTLVQPSPEMQVKIREELKENVETRDSDLEHIKNWLKMQPHLPPFDDDQRLMTFLRGSKFSLEVAKRKLDMYFTMRAAVPEFFANRDPTKPEVKEIMKNFHFPPLPGLPPNGRRIIVMRALEPKGDIPPVSEIMKTVLMVGDIRLKEEVTGVAGDVYILDAAIATPSHFASHFAKFTPPLIKKFLICVQEAYPVRLKEVHVINASPLVDTIINFVKPFLKEKIRQRIYVHADLESLHKVVPKDLLPNEYGGKAGPAADINMEWLDKLISYKDWFAAQENVKADESKRPGKPKTVNGSIGIVLKSRIGTELQKKLFLIHIYSESLPEQVVNGSIVIVLKSRIGTELQKKLFLIHIYSESLPEQVSVCLCVHRICVPDLALESCHKMVEQGKSVGVEMVCVAARDRWPMGTNRPSRMKTERVNIRISVLMERESLSLGHLVLGRLDLGR</sequence>
<protein>
    <recommendedName>
        <fullName evidence="2">CRAL-TRIO domain-containing protein</fullName>
    </recommendedName>
</protein>
<dbReference type="InterPro" id="IPR001251">
    <property type="entry name" value="CRAL-TRIO_dom"/>
</dbReference>
<comment type="subcellular location">
    <subcellularLocation>
        <location evidence="1">Mitochondrion</location>
    </subcellularLocation>
</comment>
<evidence type="ECO:0000256" key="1">
    <source>
        <dbReference type="ARBA" id="ARBA00004173"/>
    </source>
</evidence>
<dbReference type="GO" id="GO:0016020">
    <property type="term" value="C:membrane"/>
    <property type="evidence" value="ECO:0007669"/>
    <property type="project" value="TreeGrafter"/>
</dbReference>
<name>A0A6H5G7J9_9HEMI</name>
<organism evidence="3 4">
    <name type="scientific">Nesidiocoris tenuis</name>
    <dbReference type="NCBI Taxonomy" id="355587"/>
    <lineage>
        <taxon>Eukaryota</taxon>
        <taxon>Metazoa</taxon>
        <taxon>Ecdysozoa</taxon>
        <taxon>Arthropoda</taxon>
        <taxon>Hexapoda</taxon>
        <taxon>Insecta</taxon>
        <taxon>Pterygota</taxon>
        <taxon>Neoptera</taxon>
        <taxon>Paraneoptera</taxon>
        <taxon>Hemiptera</taxon>
        <taxon>Heteroptera</taxon>
        <taxon>Panheteroptera</taxon>
        <taxon>Cimicomorpha</taxon>
        <taxon>Miridae</taxon>
        <taxon>Dicyphina</taxon>
        <taxon>Nesidiocoris</taxon>
    </lineage>
</organism>
<dbReference type="PROSITE" id="PS50191">
    <property type="entry name" value="CRAL_TRIO"/>
    <property type="match status" value="1"/>
</dbReference>
<reference evidence="3 4" key="1">
    <citation type="submission" date="2020-02" db="EMBL/GenBank/DDBJ databases">
        <authorList>
            <person name="Ferguson B K."/>
        </authorList>
    </citation>
    <scope>NUCLEOTIDE SEQUENCE [LARGE SCALE GENOMIC DNA]</scope>
</reference>
<gene>
    <name evidence="3" type="ORF">NTEN_LOCUS4457</name>
</gene>
<dbReference type="Pfam" id="PF10037">
    <property type="entry name" value="MRP-S27"/>
    <property type="match status" value="1"/>
</dbReference>
<evidence type="ECO:0000313" key="3">
    <source>
        <dbReference type="EMBL" id="CAA9998163.1"/>
    </source>
</evidence>
<keyword evidence="4" id="KW-1185">Reference proteome</keyword>
<dbReference type="OrthoDB" id="6682367at2759"/>
<dbReference type="GO" id="GO:0005739">
    <property type="term" value="C:mitochondrion"/>
    <property type="evidence" value="ECO:0007669"/>
    <property type="project" value="UniProtKB-SubCell"/>
</dbReference>
<accession>A0A6H5G7J9</accession>
<feature type="non-terminal residue" evidence="3">
    <location>
        <position position="999"/>
    </location>
</feature>
<dbReference type="SUPFAM" id="SSF46938">
    <property type="entry name" value="CRAL/TRIO N-terminal domain"/>
    <property type="match status" value="1"/>
</dbReference>
<dbReference type="InterPro" id="IPR036865">
    <property type="entry name" value="CRAL-TRIO_dom_sf"/>
</dbReference>
<proteinExistence type="predicted"/>
<dbReference type="PANTHER" id="PTHR10174">
    <property type="entry name" value="ALPHA-TOCOPHEROL TRANSFER PROTEIN-RELATED"/>
    <property type="match status" value="1"/>
</dbReference>